<accession>A0AA88HLT7</accession>
<keyword evidence="2" id="KW-1185">Reference proteome</keyword>
<dbReference type="InterPro" id="IPR036691">
    <property type="entry name" value="Endo/exonu/phosph_ase_sf"/>
</dbReference>
<evidence type="ECO:0008006" key="3">
    <source>
        <dbReference type="Google" id="ProtNLM"/>
    </source>
</evidence>
<evidence type="ECO:0000313" key="1">
    <source>
        <dbReference type="EMBL" id="KAK2710001.1"/>
    </source>
</evidence>
<proteinExistence type="predicted"/>
<dbReference type="EMBL" id="JAVRJZ010000017">
    <property type="protein sequence ID" value="KAK2710001.1"/>
    <property type="molecule type" value="Genomic_DNA"/>
</dbReference>
<dbReference type="AlphaFoldDB" id="A0AA88HLT7"/>
<dbReference type="SUPFAM" id="SSF56219">
    <property type="entry name" value="DNase I-like"/>
    <property type="match status" value="1"/>
</dbReference>
<reference evidence="1" key="1">
    <citation type="submission" date="2023-07" db="EMBL/GenBank/DDBJ databases">
        <title>Chromosome-level genome assembly of Artemia franciscana.</title>
        <authorList>
            <person name="Jo E."/>
        </authorList>
    </citation>
    <scope>NUCLEOTIDE SEQUENCE</scope>
    <source>
        <tissue evidence="1">Whole body</tissue>
    </source>
</reference>
<protein>
    <recommendedName>
        <fullName evidence="3">Endonuclease/exonuclease/phosphatase domain-containing protein</fullName>
    </recommendedName>
</protein>
<dbReference type="Proteomes" id="UP001187531">
    <property type="component" value="Unassembled WGS sequence"/>
</dbReference>
<comment type="caution">
    <text evidence="1">The sequence shown here is derived from an EMBL/GenBank/DDBJ whole genome shotgun (WGS) entry which is preliminary data.</text>
</comment>
<gene>
    <name evidence="1" type="ORF">QYM36_013618</name>
</gene>
<sequence length="123" mass="13644">MSQLSKTEKVLKEMRQHDLDILALSEVRWPGSGLEKLPSGHSIIFSGPESSKERGAALMMTSKTRLSLLKWHLVSSRILTARFASQHPKLSVVVCYAPTNEASDDVKEGFYRTLKLVASDIAC</sequence>
<name>A0AA88HLT7_ARTSF</name>
<organism evidence="1 2">
    <name type="scientific">Artemia franciscana</name>
    <name type="common">Brine shrimp</name>
    <name type="synonym">Artemia sanfranciscana</name>
    <dbReference type="NCBI Taxonomy" id="6661"/>
    <lineage>
        <taxon>Eukaryota</taxon>
        <taxon>Metazoa</taxon>
        <taxon>Ecdysozoa</taxon>
        <taxon>Arthropoda</taxon>
        <taxon>Crustacea</taxon>
        <taxon>Branchiopoda</taxon>
        <taxon>Anostraca</taxon>
        <taxon>Artemiidae</taxon>
        <taxon>Artemia</taxon>
    </lineage>
</organism>
<dbReference type="Gene3D" id="3.60.10.10">
    <property type="entry name" value="Endonuclease/exonuclease/phosphatase"/>
    <property type="match status" value="1"/>
</dbReference>
<evidence type="ECO:0000313" key="2">
    <source>
        <dbReference type="Proteomes" id="UP001187531"/>
    </source>
</evidence>